<proteinExistence type="predicted"/>
<evidence type="ECO:0000259" key="1">
    <source>
        <dbReference type="Pfam" id="PF22483"/>
    </source>
</evidence>
<dbReference type="InterPro" id="IPR054353">
    <property type="entry name" value="IstA-like_C"/>
</dbReference>
<geneLocation type="plasmid" evidence="2 3">
    <name>unnamed2</name>
</geneLocation>
<dbReference type="NCBIfam" id="NF033546">
    <property type="entry name" value="transpos_IS21"/>
    <property type="match status" value="1"/>
</dbReference>
<protein>
    <submittedName>
        <fullName evidence="2">IS21 family transposase</fullName>
    </submittedName>
</protein>
<accession>A0A7G8P6G2</accession>
<gene>
    <name evidence="2" type="ORF">HZU40_00215</name>
</gene>
<keyword evidence="2" id="KW-0614">Plasmid</keyword>
<dbReference type="KEGG" id="mflu:HZU40_00215"/>
<dbReference type="RefSeq" id="WP_187095080.1">
    <property type="nucleotide sequence ID" value="NZ_CP059893.1"/>
</dbReference>
<dbReference type="AlphaFoldDB" id="A0A7G8P6G2"/>
<dbReference type="EMBL" id="CP059893">
    <property type="protein sequence ID" value="QNJ89928.1"/>
    <property type="molecule type" value="Genomic_DNA"/>
</dbReference>
<sequence>MGSRVELYEAIRRDARREDLGIRELATRHGVHRRTVRQALASPIPPPRKARSFPAPRLDAAKPLIDAMLREDLDAPRKQRHTARRVLARLVDEHQLEVSYSSVRDYVARRRPEIAAEAGRAAECGFVPQMHLPGAEAEVDFADLWIDLRGVRTKVFLFTLRLSCSGRAVHKAFGTQGQEAFLDGHQHAFTELGGVPFDKIRYDNLKSAVSRVLFGRNRTESDRWVLFRSHMGFDAFYCQPGVGGAHEKGGVEGEGGRFRRTHLVPVPKVDSLAELNARLVAADRADDHRRITHRVRTVGQDFALEAPLLRPLPSEVFETGLSLAPLVDRYARITVRQSTYSVPARFIGRRIRVLLSADEVIAFERRVEVARHERSTVKGSTTVVLDHYLEILQRKPGALAGATALAQARKSGVFTAEHEAFWAAARRAHGDAAGTRELVEVLLLHRHLPHQDVVDGLAAATGIGAARADVVAVEARRIAENRSCPDDVGSVSVPTRRVISLTQRRLGDPAAVIAGLPADTRPLPTVAAYDELLTRRTAQDVASAAGSEVS</sequence>
<evidence type="ECO:0000313" key="2">
    <source>
        <dbReference type="EMBL" id="QNJ89928.1"/>
    </source>
</evidence>
<dbReference type="PANTHER" id="PTHR35004">
    <property type="entry name" value="TRANSPOSASE RV3428C-RELATED"/>
    <property type="match status" value="1"/>
</dbReference>
<evidence type="ECO:0000313" key="3">
    <source>
        <dbReference type="Proteomes" id="UP000515498"/>
    </source>
</evidence>
<dbReference type="Pfam" id="PF22483">
    <property type="entry name" value="Mu-transpos_C_2"/>
    <property type="match status" value="1"/>
</dbReference>
<organism evidence="2 3">
    <name type="scientific">Mycolicibacterium fluoranthenivorans</name>
    <dbReference type="NCBI Taxonomy" id="258505"/>
    <lineage>
        <taxon>Bacteria</taxon>
        <taxon>Bacillati</taxon>
        <taxon>Actinomycetota</taxon>
        <taxon>Actinomycetes</taxon>
        <taxon>Mycobacteriales</taxon>
        <taxon>Mycobacteriaceae</taxon>
        <taxon>Mycolicibacterium</taxon>
    </lineage>
</organism>
<dbReference type="Proteomes" id="UP000515498">
    <property type="component" value="Plasmid unnamed2"/>
</dbReference>
<reference evidence="2 3" key="1">
    <citation type="submission" date="2020-07" db="EMBL/GenBank/DDBJ databases">
        <title>Draft genome sequence of four isobutane-metabolizing strains capable of cometabolically degrading diverse ether contaminants.</title>
        <authorList>
            <person name="Chen W."/>
            <person name="Faulkner N."/>
            <person name="Smith C."/>
            <person name="Hyman M."/>
        </authorList>
    </citation>
    <scope>NUCLEOTIDE SEQUENCE [LARGE SCALE GENOMIC DNA]</scope>
    <source>
        <strain evidence="2 3">2A</strain>
        <plasmid evidence="2 3">unnamed2</plasmid>
    </source>
</reference>
<name>A0A7G8P6G2_9MYCO</name>
<feature type="domain" description="Transposase for insertion sequence element IS21-like C-terminal" evidence="1">
    <location>
        <begin position="312"/>
        <end position="382"/>
    </location>
</feature>